<gene>
    <name evidence="2" type="ORF">A6K24_13345</name>
</gene>
<feature type="domain" description="VTC" evidence="1">
    <location>
        <begin position="12"/>
        <end position="228"/>
    </location>
</feature>
<dbReference type="OrthoDB" id="9784042at2"/>
<reference evidence="3" key="1">
    <citation type="submission" date="2016-04" db="EMBL/GenBank/DDBJ databases">
        <authorList>
            <person name="Lyu Z."/>
            <person name="Lyu W."/>
        </authorList>
    </citation>
    <scope>NUCLEOTIDE SEQUENCE [LARGE SCALE GENOMIC DNA]</scope>
    <source>
        <strain evidence="3">C44</strain>
    </source>
</reference>
<dbReference type="Pfam" id="PF09359">
    <property type="entry name" value="VTC"/>
    <property type="match status" value="1"/>
</dbReference>
<protein>
    <submittedName>
        <fullName evidence="2">Molecular chaperone</fullName>
    </submittedName>
</protein>
<organism evidence="2 3">
    <name type="scientific">Metabacillus litoralis</name>
    <dbReference type="NCBI Taxonomy" id="152268"/>
    <lineage>
        <taxon>Bacteria</taxon>
        <taxon>Bacillati</taxon>
        <taxon>Bacillota</taxon>
        <taxon>Bacilli</taxon>
        <taxon>Bacillales</taxon>
        <taxon>Bacillaceae</taxon>
        <taxon>Metabacillus</taxon>
    </lineage>
</organism>
<evidence type="ECO:0000313" key="2">
    <source>
        <dbReference type="EMBL" id="OAS82620.1"/>
    </source>
</evidence>
<evidence type="ECO:0000313" key="3">
    <source>
        <dbReference type="Proteomes" id="UP000078534"/>
    </source>
</evidence>
<dbReference type="InterPro" id="IPR042267">
    <property type="entry name" value="VTC_sf"/>
</dbReference>
<dbReference type="Proteomes" id="UP000078534">
    <property type="component" value="Unassembled WGS sequence"/>
</dbReference>
<dbReference type="EMBL" id="LWSG01000045">
    <property type="protein sequence ID" value="OAS82620.1"/>
    <property type="molecule type" value="Genomic_DNA"/>
</dbReference>
<dbReference type="STRING" id="152268.A6K24_13345"/>
<accession>A0A179SNR1</accession>
<keyword evidence="3" id="KW-1185">Reference proteome</keyword>
<dbReference type="CDD" id="cd07750">
    <property type="entry name" value="PolyPPase_VTC_like"/>
    <property type="match status" value="1"/>
</dbReference>
<evidence type="ECO:0000259" key="1">
    <source>
        <dbReference type="Pfam" id="PF09359"/>
    </source>
</evidence>
<dbReference type="GO" id="GO:0006799">
    <property type="term" value="P:polyphosphate biosynthetic process"/>
    <property type="evidence" value="ECO:0007669"/>
    <property type="project" value="UniProtKB-ARBA"/>
</dbReference>
<name>A0A179SNR1_9BACI</name>
<sequence>MPIQTSFNPKGRNELKHAISVAEYRVLRSKLLHFMRRDSNAGANGKYLIRSTYFDNFDNKILNEKKEGYLNRDKYRVRIYGKNDAVVNLERKSKRNNLTFKSKCEMTREEFEKMRIGDIHWMEKDERALMRDLLFEIQNHQIKPKTVVDYEREAFMYPYGNVRVTFDIKVQSSLQNTDMFNKHLPMIDVLEPNLVILEVKYDEYLPDVIKYLLQLTDTRQEAYSKYQLSRMYG</sequence>
<dbReference type="RefSeq" id="WP_066340323.1">
    <property type="nucleotide sequence ID" value="NZ_LWSG01000045.1"/>
</dbReference>
<dbReference type="InterPro" id="IPR018966">
    <property type="entry name" value="VTC_domain"/>
</dbReference>
<dbReference type="AlphaFoldDB" id="A0A179SNR1"/>
<dbReference type="Gene3D" id="3.20.100.30">
    <property type="entry name" value="VTC, catalytic tunnel domain"/>
    <property type="match status" value="1"/>
</dbReference>
<proteinExistence type="predicted"/>
<comment type="caution">
    <text evidence="2">The sequence shown here is derived from an EMBL/GenBank/DDBJ whole genome shotgun (WGS) entry which is preliminary data.</text>
</comment>